<evidence type="ECO:0000256" key="10">
    <source>
        <dbReference type="ARBA" id="ARBA00023049"/>
    </source>
</evidence>
<evidence type="ECO:0000256" key="5">
    <source>
        <dbReference type="ARBA" id="ARBA00022692"/>
    </source>
</evidence>
<keyword evidence="9" id="KW-1133">Transmembrane helix</keyword>
<dbReference type="EMBL" id="JARSBN010000002">
    <property type="protein sequence ID" value="MDG4715113.1"/>
    <property type="molecule type" value="Genomic_DNA"/>
</dbReference>
<evidence type="ECO:0000256" key="11">
    <source>
        <dbReference type="ARBA" id="ARBA00023136"/>
    </source>
</evidence>
<accession>A0ABT6FZA7</accession>
<dbReference type="CDD" id="cd14789">
    <property type="entry name" value="Tiki"/>
    <property type="match status" value="1"/>
</dbReference>
<feature type="chain" id="PRO_5047295323" evidence="13">
    <location>
        <begin position="19"/>
        <end position="1176"/>
    </location>
</feature>
<evidence type="ECO:0000313" key="14">
    <source>
        <dbReference type="EMBL" id="MDG4715113.1"/>
    </source>
</evidence>
<keyword evidence="7 13" id="KW-0732">Signal</keyword>
<keyword evidence="4" id="KW-0645">Protease</keyword>
<dbReference type="RefSeq" id="WP_278004578.1">
    <property type="nucleotide sequence ID" value="NZ_JARSBN010000002.1"/>
</dbReference>
<evidence type="ECO:0000256" key="7">
    <source>
        <dbReference type="ARBA" id="ARBA00022729"/>
    </source>
</evidence>
<reference evidence="14 15" key="1">
    <citation type="submission" date="2023-03" db="EMBL/GenBank/DDBJ databases">
        <title>Strain YYF002 represents a novel species in the genus Winogradskyella isolated from seawater.</title>
        <authorList>
            <person name="Fu Z.-Y."/>
        </authorList>
    </citation>
    <scope>NUCLEOTIDE SEQUENCE [LARGE SCALE GENOMIC DNA]</scope>
    <source>
        <strain evidence="14 15">YYF002</strain>
    </source>
</reference>
<feature type="signal peptide" evidence="13">
    <location>
        <begin position="1"/>
        <end position="18"/>
    </location>
</feature>
<evidence type="ECO:0000256" key="8">
    <source>
        <dbReference type="ARBA" id="ARBA00022801"/>
    </source>
</evidence>
<comment type="subcellular location">
    <subcellularLocation>
        <location evidence="3">Membrane</location>
        <topology evidence="3">Single-pass type I membrane protein</topology>
    </subcellularLocation>
</comment>
<keyword evidence="5" id="KW-0812">Transmembrane</keyword>
<dbReference type="PANTHER" id="PTHR31120">
    <property type="entry name" value="METALLOPROTEASE TIKI"/>
    <property type="match status" value="1"/>
</dbReference>
<evidence type="ECO:0000256" key="13">
    <source>
        <dbReference type="SAM" id="SignalP"/>
    </source>
</evidence>
<keyword evidence="8" id="KW-0378">Hydrolase</keyword>
<keyword evidence="12" id="KW-0325">Glycoprotein</keyword>
<protein>
    <submittedName>
        <fullName evidence="14">TraB/GumN family protein</fullName>
    </submittedName>
</protein>
<comment type="cofactor">
    <cofactor evidence="2">
        <name>Co(2+)</name>
        <dbReference type="ChEBI" id="CHEBI:48828"/>
    </cofactor>
</comment>
<gene>
    <name evidence="14" type="ORF">P7122_04470</name>
</gene>
<evidence type="ECO:0000256" key="3">
    <source>
        <dbReference type="ARBA" id="ARBA00004479"/>
    </source>
</evidence>
<proteinExistence type="predicted"/>
<sequence>MKKILTALIFTISITAFSQQQYQSLLWEISGNGLEKTSYLYGTMHVSKKVAFRLDDVFYKALNESECVALESDPITWPGFNYDMMIDEMAFYNNYRQGFYTNLFKLTHPEEMAVRASVRMDNGAVNAYLYRKNNAADNFEEETYLDMFIYQAGKKNGKEIYGLEDLAESRYLTTKAAYNTNKKDIDPWLQKLYAKENPYLIQENLYRDRNLDLLDSIGAGSNTEFYRENMLFIRNENMVNSLVELMPKKSVFAGVGAAHLPGDKGMINMLRERGYTVKALTSEQTDFSKTEKTKLDSLFVEPILKNHITPDDFLSLNTYDELREFSYGGQKYYLDPDMTNGAYLTVNRISRFTYLPNEKENMTLKEIDDLLYEDIPGDIVKKEELKEPYPGLSIVNKTKKGEFQKYHIYQTPLEIIIIKYAGRSDFVLKHEAKIFNSIDIKTPTDSIILFSSPTKKFQVNFPEYYVTSNMNNKGKKLLEGYRNNAYYFVEESTLHDLSYIEEDSFEAKYFHHALYLNYKLTEAEGGFKRGDYKTYESRAVLDSTTGKNLHLKTVVKDGSYYLLGYVGTNDEEKTDFFKSFKFNKTNYSGFEKVADTSLHFTVNTVAKSPLPNPYGYGYYGSNKDDKDYEEKTKSTTYSTKANEQIEITRTKFHDLQMFHNIDSLWLDVERKANGATRYYTPQKKFRIFNRSKSKKDNIYSYSFKYTDSNSAKQVMVKNILKEGVLFELKTMVDSISGPSKFVTEFYDSFTPVDTLMGKNVLEDKTKQFFEALKENDSIILESYSLIKFKKHNSKDIVSVLKDFEFDKERLNIKSHLVGQLVEIDLKNNLDFIKQLYYDSYSDPQTQSAILEGLFDSKKKENFELAMDLMERDLPLGGIGGIFYNYYRKDSLELKASMFPKILQYSTISEYKQPLYDLLARVKDSGLIKTKAYKKYKNQIINDGKIEVKRSLSNSGYGYGYNSYSDDLSTYVNLIFPYRKERSAKDFFEKMLNVDDTSALVRYYVLLAKNKEQIPSELKEKLEDDEENQYRLVEELDEAKMYSTIKSLNISQQQFAKSMLLDNAEYEKEKDSLVFLMKRDFKTDKGNKDAVMYFFKIDKDDDYSGKSQELHYISFVKPKDSKKLVVDYYDTSNSYGTTVDETKELDEQIEEIINLAIYKDRKRVTPTSRGYNGYYDY</sequence>
<comment type="cofactor">
    <cofactor evidence="1">
        <name>Mn(2+)</name>
        <dbReference type="ChEBI" id="CHEBI:29035"/>
    </cofactor>
</comment>
<organism evidence="14 15">
    <name type="scientific">Winogradskyella marincola</name>
    <dbReference type="NCBI Taxonomy" id="3037795"/>
    <lineage>
        <taxon>Bacteria</taxon>
        <taxon>Pseudomonadati</taxon>
        <taxon>Bacteroidota</taxon>
        <taxon>Flavobacteriia</taxon>
        <taxon>Flavobacteriales</taxon>
        <taxon>Flavobacteriaceae</taxon>
        <taxon>Winogradskyella</taxon>
    </lineage>
</organism>
<dbReference type="InterPro" id="IPR040230">
    <property type="entry name" value="TIKI1/2-like"/>
</dbReference>
<dbReference type="Proteomes" id="UP001529085">
    <property type="component" value="Unassembled WGS sequence"/>
</dbReference>
<keyword evidence="11" id="KW-0472">Membrane</keyword>
<evidence type="ECO:0000256" key="1">
    <source>
        <dbReference type="ARBA" id="ARBA00001936"/>
    </source>
</evidence>
<evidence type="ECO:0000313" key="15">
    <source>
        <dbReference type="Proteomes" id="UP001529085"/>
    </source>
</evidence>
<evidence type="ECO:0000256" key="2">
    <source>
        <dbReference type="ARBA" id="ARBA00001941"/>
    </source>
</evidence>
<comment type="caution">
    <text evidence="14">The sequence shown here is derived from an EMBL/GenBank/DDBJ whole genome shotgun (WGS) entry which is preliminary data.</text>
</comment>
<name>A0ABT6FZA7_9FLAO</name>
<evidence type="ECO:0000256" key="4">
    <source>
        <dbReference type="ARBA" id="ARBA00022670"/>
    </source>
</evidence>
<keyword evidence="15" id="KW-1185">Reference proteome</keyword>
<evidence type="ECO:0000256" key="12">
    <source>
        <dbReference type="ARBA" id="ARBA00023180"/>
    </source>
</evidence>
<evidence type="ECO:0000256" key="6">
    <source>
        <dbReference type="ARBA" id="ARBA00022723"/>
    </source>
</evidence>
<dbReference type="Pfam" id="PF01963">
    <property type="entry name" value="TraB_PrgY_gumN"/>
    <property type="match status" value="1"/>
</dbReference>
<keyword evidence="6" id="KW-0479">Metal-binding</keyword>
<evidence type="ECO:0000256" key="9">
    <source>
        <dbReference type="ARBA" id="ARBA00022989"/>
    </source>
</evidence>
<keyword evidence="10" id="KW-0482">Metalloprotease</keyword>
<dbReference type="InterPro" id="IPR002816">
    <property type="entry name" value="TraB/PrgY/GumN_fam"/>
</dbReference>
<dbReference type="PANTHER" id="PTHR31120:SF6">
    <property type="entry name" value="METALLOPROTEASE TIKI HOMOLOG"/>
    <property type="match status" value="1"/>
</dbReference>